<name>A0A5J9WBD2_9POAL</name>
<evidence type="ECO:0000313" key="2">
    <source>
        <dbReference type="Proteomes" id="UP000324897"/>
    </source>
</evidence>
<protein>
    <submittedName>
        <fullName evidence="1">Uncharacterized protein</fullName>
    </submittedName>
</protein>
<dbReference type="Proteomes" id="UP000324897">
    <property type="component" value="Chromosome 5"/>
</dbReference>
<reference evidence="1 2" key="1">
    <citation type="journal article" date="2019" name="Sci. Rep.">
        <title>A high-quality genome of Eragrostis curvula grass provides insights into Poaceae evolution and supports new strategies to enhance forage quality.</title>
        <authorList>
            <person name="Carballo J."/>
            <person name="Santos B.A.C.M."/>
            <person name="Zappacosta D."/>
            <person name="Garbus I."/>
            <person name="Selva J.P."/>
            <person name="Gallo C.A."/>
            <person name="Diaz A."/>
            <person name="Albertini E."/>
            <person name="Caccamo M."/>
            <person name="Echenique V."/>
        </authorList>
    </citation>
    <scope>NUCLEOTIDE SEQUENCE [LARGE SCALE GENOMIC DNA]</scope>
    <source>
        <strain evidence="2">cv. Victoria</strain>
        <tissue evidence="1">Leaf</tissue>
    </source>
</reference>
<sequence length="72" mass="8158">MHEDVESWAKSRAVRWIPIIRDVVVSQVCLYYPTEYMAHIDPKALNIQLVVVQLNIKASCCSALGNMVQPNT</sequence>
<keyword evidence="2" id="KW-1185">Reference proteome</keyword>
<feature type="non-terminal residue" evidence="1">
    <location>
        <position position="1"/>
    </location>
</feature>
<evidence type="ECO:0000313" key="1">
    <source>
        <dbReference type="EMBL" id="TVU44624.1"/>
    </source>
</evidence>
<accession>A0A5J9WBD2</accession>
<organism evidence="1 2">
    <name type="scientific">Eragrostis curvula</name>
    <name type="common">weeping love grass</name>
    <dbReference type="NCBI Taxonomy" id="38414"/>
    <lineage>
        <taxon>Eukaryota</taxon>
        <taxon>Viridiplantae</taxon>
        <taxon>Streptophyta</taxon>
        <taxon>Embryophyta</taxon>
        <taxon>Tracheophyta</taxon>
        <taxon>Spermatophyta</taxon>
        <taxon>Magnoliopsida</taxon>
        <taxon>Liliopsida</taxon>
        <taxon>Poales</taxon>
        <taxon>Poaceae</taxon>
        <taxon>PACMAD clade</taxon>
        <taxon>Chloridoideae</taxon>
        <taxon>Eragrostideae</taxon>
        <taxon>Eragrostidinae</taxon>
        <taxon>Eragrostis</taxon>
    </lineage>
</organism>
<dbReference type="EMBL" id="RWGY01000004">
    <property type="protein sequence ID" value="TVU44624.1"/>
    <property type="molecule type" value="Genomic_DNA"/>
</dbReference>
<dbReference type="AlphaFoldDB" id="A0A5J9WBD2"/>
<comment type="caution">
    <text evidence="1">The sequence shown here is derived from an EMBL/GenBank/DDBJ whole genome shotgun (WGS) entry which is preliminary data.</text>
</comment>
<gene>
    <name evidence="1" type="ORF">EJB05_04070</name>
</gene>
<dbReference type="Gramene" id="TVU44624">
    <property type="protein sequence ID" value="TVU44624"/>
    <property type="gene ID" value="EJB05_04070"/>
</dbReference>
<proteinExistence type="predicted"/>